<dbReference type="InterPro" id="IPR017452">
    <property type="entry name" value="GPCR_Rhodpsn_7TM"/>
</dbReference>
<keyword evidence="6 11" id="KW-0472">Membrane</keyword>
<dbReference type="PROSITE" id="PS00237">
    <property type="entry name" value="G_PROTEIN_RECEP_F1_1"/>
    <property type="match status" value="1"/>
</dbReference>
<dbReference type="KEGG" id="malb:109961876"/>
<evidence type="ECO:0000256" key="4">
    <source>
        <dbReference type="ARBA" id="ARBA00022989"/>
    </source>
</evidence>
<keyword evidence="3 9" id="KW-0812">Transmembrane</keyword>
<dbReference type="RefSeq" id="XP_020458704.1">
    <property type="nucleotide sequence ID" value="XM_020603048.1"/>
</dbReference>
<feature type="transmembrane region" description="Helical" evidence="11">
    <location>
        <begin position="377"/>
        <end position="399"/>
    </location>
</feature>
<dbReference type="PRINTS" id="PR01012">
    <property type="entry name" value="NRPEPTIDEYR"/>
</dbReference>
<feature type="transmembrane region" description="Helical" evidence="11">
    <location>
        <begin position="109"/>
        <end position="135"/>
    </location>
</feature>
<feature type="transmembrane region" description="Helical" evidence="11">
    <location>
        <begin position="337"/>
        <end position="357"/>
    </location>
</feature>
<feature type="compositionally biased region" description="Polar residues" evidence="10">
    <location>
        <begin position="1"/>
        <end position="28"/>
    </location>
</feature>
<evidence type="ECO:0000256" key="9">
    <source>
        <dbReference type="RuleBase" id="RU000688"/>
    </source>
</evidence>
<evidence type="ECO:0000256" key="6">
    <source>
        <dbReference type="ARBA" id="ARBA00023136"/>
    </source>
</evidence>
<dbReference type="PRINTS" id="PR00237">
    <property type="entry name" value="GPCRRHODOPSN"/>
</dbReference>
<dbReference type="GO" id="GO:0042923">
    <property type="term" value="F:neuropeptide binding"/>
    <property type="evidence" value="ECO:0007669"/>
    <property type="project" value="TreeGrafter"/>
</dbReference>
<evidence type="ECO:0000256" key="5">
    <source>
        <dbReference type="ARBA" id="ARBA00023040"/>
    </source>
</evidence>
<evidence type="ECO:0000259" key="12">
    <source>
        <dbReference type="PROSITE" id="PS50262"/>
    </source>
</evidence>
<dbReference type="AlphaFoldDB" id="A0A3Q3ICB2"/>
<keyword evidence="8 9" id="KW-0807">Transducer</keyword>
<sequence length="449" mass="50950">MSLTGNTGQSSPSATAQPLSFNSSTSQHHPPWEEDRTSHESVQEWLGNNTQRLSDLSALGHDDQCYMSPVLTACLLVWYSITMVLGLVGNIGLICIITHCREKVNVTSIFICNLSFSDVLVCVFCLPFTVIYTVMDHWVFGSLLCRLVPFIQCVSVTVSVLSLVFIALERHQLIINPSGWKPSIPQAYMAVVVIWILACFTSSPFLAFQLLTNEPYTNVMLPQIPVHHQASPQAYLNASPSLPAYHTSKNSSVISNSYRTLFYVPISPHMEACLEHWPSQQHRLAYTTWLLLFQYCGPLLLVLLCYVRVFVRLRQRKDMLDRARTPERQCMTHSRRINIMLVALITAFALCWLPLTIFNVVSDWNQEALPVCHHNLLFSLCHLLAMSSTCINPIIYGFLNSNFRQEVRQVLLRFCCCPQEEESERFPMSTVHMEVSRTSVPLNCRSNSV</sequence>
<keyword evidence="7 9" id="KW-0675">Receptor</keyword>
<dbReference type="Pfam" id="PF00001">
    <property type="entry name" value="7tm_1"/>
    <property type="match status" value="2"/>
</dbReference>
<evidence type="ECO:0000256" key="2">
    <source>
        <dbReference type="ARBA" id="ARBA00010663"/>
    </source>
</evidence>
<evidence type="ECO:0000256" key="3">
    <source>
        <dbReference type="ARBA" id="ARBA00022692"/>
    </source>
</evidence>
<evidence type="ECO:0000313" key="13">
    <source>
        <dbReference type="Ensembl" id="ENSMALP00000000344.1"/>
    </source>
</evidence>
<dbReference type="PROSITE" id="PS50262">
    <property type="entry name" value="G_PROTEIN_RECEP_F1_2"/>
    <property type="match status" value="1"/>
</dbReference>
<evidence type="ECO:0000256" key="10">
    <source>
        <dbReference type="SAM" id="MobiDB-lite"/>
    </source>
</evidence>
<dbReference type="PANTHER" id="PTHR24235:SF25">
    <property type="entry name" value="NEUROPEPTIDE Y RECEPTOR TYPE 4-RELATED"/>
    <property type="match status" value="1"/>
</dbReference>
<comment type="subcellular location">
    <subcellularLocation>
        <location evidence="1">Membrane</location>
        <topology evidence="1">Multi-pass membrane protein</topology>
    </subcellularLocation>
</comment>
<dbReference type="SUPFAM" id="SSF81321">
    <property type="entry name" value="Family A G protein-coupled receptor-like"/>
    <property type="match status" value="1"/>
</dbReference>
<keyword evidence="14" id="KW-1185">Reference proteome</keyword>
<evidence type="ECO:0000256" key="7">
    <source>
        <dbReference type="ARBA" id="ARBA00023170"/>
    </source>
</evidence>
<dbReference type="PANTHER" id="PTHR24235">
    <property type="entry name" value="NEUROPEPTIDE Y RECEPTOR"/>
    <property type="match status" value="1"/>
</dbReference>
<name>A0A3Q3ICB2_MONAL</name>
<dbReference type="Ensembl" id="ENSMALT00000000376.1">
    <property type="protein sequence ID" value="ENSMALP00000000344.1"/>
    <property type="gene ID" value="ENSMALG00000000317.1"/>
</dbReference>
<feature type="transmembrane region" description="Helical" evidence="11">
    <location>
        <begin position="147"/>
        <end position="168"/>
    </location>
</feature>
<organism evidence="13 14">
    <name type="scientific">Monopterus albus</name>
    <name type="common">Swamp eel</name>
    <dbReference type="NCBI Taxonomy" id="43700"/>
    <lineage>
        <taxon>Eukaryota</taxon>
        <taxon>Metazoa</taxon>
        <taxon>Chordata</taxon>
        <taxon>Craniata</taxon>
        <taxon>Vertebrata</taxon>
        <taxon>Euteleostomi</taxon>
        <taxon>Actinopterygii</taxon>
        <taxon>Neopterygii</taxon>
        <taxon>Teleostei</taxon>
        <taxon>Neoteleostei</taxon>
        <taxon>Acanthomorphata</taxon>
        <taxon>Anabantaria</taxon>
        <taxon>Synbranchiformes</taxon>
        <taxon>Synbranchidae</taxon>
        <taxon>Monopterus</taxon>
    </lineage>
</organism>
<comment type="similarity">
    <text evidence="2 9">Belongs to the G-protein coupled receptor 1 family.</text>
</comment>
<dbReference type="InterPro" id="IPR000276">
    <property type="entry name" value="GPCR_Rhodpsn"/>
</dbReference>
<dbReference type="CTD" id="5540"/>
<evidence type="ECO:0000256" key="11">
    <source>
        <dbReference type="SAM" id="Phobius"/>
    </source>
</evidence>
<dbReference type="GeneID" id="109961876"/>
<dbReference type="GO" id="GO:0004983">
    <property type="term" value="F:neuropeptide Y receptor activity"/>
    <property type="evidence" value="ECO:0007669"/>
    <property type="project" value="InterPro"/>
</dbReference>
<dbReference type="CDD" id="cd15397">
    <property type="entry name" value="7tmA_NPY4R"/>
    <property type="match status" value="1"/>
</dbReference>
<dbReference type="GO" id="GO:0005886">
    <property type="term" value="C:plasma membrane"/>
    <property type="evidence" value="ECO:0007669"/>
    <property type="project" value="TreeGrafter"/>
</dbReference>
<feature type="compositionally biased region" description="Basic and acidic residues" evidence="10">
    <location>
        <begin position="30"/>
        <end position="41"/>
    </location>
</feature>
<keyword evidence="5 9" id="KW-0297">G-protein coupled receptor</keyword>
<dbReference type="InterPro" id="IPR000611">
    <property type="entry name" value="NPY_rcpt"/>
</dbReference>
<reference evidence="13" key="2">
    <citation type="submission" date="2025-09" db="UniProtKB">
        <authorList>
            <consortium name="Ensembl"/>
        </authorList>
    </citation>
    <scope>IDENTIFICATION</scope>
</reference>
<dbReference type="OrthoDB" id="9046662at2759"/>
<accession>A0A3Q3ICB2</accession>
<feature type="transmembrane region" description="Helical" evidence="11">
    <location>
        <begin position="289"/>
        <end position="311"/>
    </location>
</feature>
<dbReference type="Gene3D" id="1.20.1070.10">
    <property type="entry name" value="Rhodopsin 7-helix transmembrane proteins"/>
    <property type="match status" value="1"/>
</dbReference>
<evidence type="ECO:0000313" key="14">
    <source>
        <dbReference type="Proteomes" id="UP000261600"/>
    </source>
</evidence>
<feature type="domain" description="G-protein coupled receptors family 1 profile" evidence="12">
    <location>
        <begin position="89"/>
        <end position="396"/>
    </location>
</feature>
<feature type="transmembrane region" description="Helical" evidence="11">
    <location>
        <begin position="76"/>
        <end position="97"/>
    </location>
</feature>
<dbReference type="PRINTS" id="PR01015">
    <property type="entry name" value="NRPEPTIDEY4R"/>
</dbReference>
<keyword evidence="4 11" id="KW-1133">Transmembrane helix</keyword>
<dbReference type="Proteomes" id="UP000261600">
    <property type="component" value="Unplaced"/>
</dbReference>
<evidence type="ECO:0000256" key="1">
    <source>
        <dbReference type="ARBA" id="ARBA00004141"/>
    </source>
</evidence>
<feature type="transmembrane region" description="Helical" evidence="11">
    <location>
        <begin position="188"/>
        <end position="211"/>
    </location>
</feature>
<proteinExistence type="inferred from homology"/>
<dbReference type="InterPro" id="IPR001933">
    <property type="entry name" value="NPY4_rcpt"/>
</dbReference>
<dbReference type="GO" id="GO:0043005">
    <property type="term" value="C:neuron projection"/>
    <property type="evidence" value="ECO:0007669"/>
    <property type="project" value="TreeGrafter"/>
</dbReference>
<evidence type="ECO:0000256" key="8">
    <source>
        <dbReference type="ARBA" id="ARBA00023224"/>
    </source>
</evidence>
<feature type="region of interest" description="Disordered" evidence="10">
    <location>
        <begin position="1"/>
        <end position="41"/>
    </location>
</feature>
<protein>
    <recommendedName>
        <fullName evidence="12">G-protein coupled receptors family 1 profile domain-containing protein</fullName>
    </recommendedName>
</protein>
<dbReference type="STRING" id="43700.ENSMALP00000000344"/>
<reference evidence="13" key="1">
    <citation type="submission" date="2025-08" db="UniProtKB">
        <authorList>
            <consortium name="Ensembl"/>
        </authorList>
    </citation>
    <scope>IDENTIFICATION</scope>
</reference>